<proteinExistence type="predicted"/>
<evidence type="ECO:0000313" key="2">
    <source>
        <dbReference type="EMBL" id="KAL0176674.1"/>
    </source>
</evidence>
<organism evidence="2 3">
    <name type="scientific">Cirrhinus mrigala</name>
    <name type="common">Mrigala</name>
    <dbReference type="NCBI Taxonomy" id="683832"/>
    <lineage>
        <taxon>Eukaryota</taxon>
        <taxon>Metazoa</taxon>
        <taxon>Chordata</taxon>
        <taxon>Craniata</taxon>
        <taxon>Vertebrata</taxon>
        <taxon>Euteleostomi</taxon>
        <taxon>Actinopterygii</taxon>
        <taxon>Neopterygii</taxon>
        <taxon>Teleostei</taxon>
        <taxon>Ostariophysi</taxon>
        <taxon>Cypriniformes</taxon>
        <taxon>Cyprinidae</taxon>
        <taxon>Labeoninae</taxon>
        <taxon>Labeonini</taxon>
        <taxon>Cirrhinus</taxon>
    </lineage>
</organism>
<dbReference type="AlphaFoldDB" id="A0ABD0PRL4"/>
<sequence>MAAAKTEMLLPALQISDPLSFPHSPMDNYPKLEEMIMLNSAGTPFLNATAPEGTGFGSGEPGEQFDHLAG</sequence>
<evidence type="ECO:0000313" key="3">
    <source>
        <dbReference type="Proteomes" id="UP001529510"/>
    </source>
</evidence>
<reference evidence="2 3" key="1">
    <citation type="submission" date="2024-05" db="EMBL/GenBank/DDBJ databases">
        <title>Genome sequencing and assembly of Indian major carp, Cirrhinus mrigala (Hamilton, 1822).</title>
        <authorList>
            <person name="Mohindra V."/>
            <person name="Chowdhury L.M."/>
            <person name="Lal K."/>
            <person name="Jena J.K."/>
        </authorList>
    </citation>
    <scope>NUCLEOTIDE SEQUENCE [LARGE SCALE GENOMIC DNA]</scope>
    <source>
        <strain evidence="2">CM1030</strain>
        <tissue evidence="2">Blood</tissue>
    </source>
</reference>
<keyword evidence="3" id="KW-1185">Reference proteome</keyword>
<protein>
    <submittedName>
        <fullName evidence="2">Uncharacterized protein</fullName>
    </submittedName>
</protein>
<accession>A0ABD0PRL4</accession>
<dbReference type="EMBL" id="JAMKFB020000014">
    <property type="protein sequence ID" value="KAL0176674.1"/>
    <property type="molecule type" value="Genomic_DNA"/>
</dbReference>
<dbReference type="Proteomes" id="UP001529510">
    <property type="component" value="Unassembled WGS sequence"/>
</dbReference>
<evidence type="ECO:0000256" key="1">
    <source>
        <dbReference type="SAM" id="MobiDB-lite"/>
    </source>
</evidence>
<name>A0ABD0PRL4_CIRMR</name>
<gene>
    <name evidence="2" type="ORF">M9458_029004</name>
</gene>
<feature type="region of interest" description="Disordered" evidence="1">
    <location>
        <begin position="48"/>
        <end position="70"/>
    </location>
</feature>
<feature type="non-terminal residue" evidence="2">
    <location>
        <position position="70"/>
    </location>
</feature>
<comment type="caution">
    <text evidence="2">The sequence shown here is derived from an EMBL/GenBank/DDBJ whole genome shotgun (WGS) entry which is preliminary data.</text>
</comment>